<dbReference type="PANTHER" id="PTHR47506">
    <property type="entry name" value="TRANSCRIPTIONAL REGULATORY PROTEIN"/>
    <property type="match status" value="1"/>
</dbReference>
<dbReference type="RefSeq" id="WP_207471295.1">
    <property type="nucleotide sequence ID" value="NZ_JAFNAW010000066.1"/>
</dbReference>
<keyword evidence="8" id="KW-1185">Reference proteome</keyword>
<dbReference type="PANTHER" id="PTHR47506:SF6">
    <property type="entry name" value="HTH-TYPE TRANSCRIPTIONAL REPRESSOR NEMR"/>
    <property type="match status" value="1"/>
</dbReference>
<keyword evidence="2 4" id="KW-0238">DNA-binding</keyword>
<feature type="DNA-binding region" description="H-T-H motif" evidence="4">
    <location>
        <begin position="56"/>
        <end position="75"/>
    </location>
</feature>
<feature type="region of interest" description="Disordered" evidence="5">
    <location>
        <begin position="1"/>
        <end position="28"/>
    </location>
</feature>
<dbReference type="InterPro" id="IPR001647">
    <property type="entry name" value="HTH_TetR"/>
</dbReference>
<dbReference type="EMBL" id="JBHRTE010000065">
    <property type="protein sequence ID" value="MFC3169460.1"/>
    <property type="molecule type" value="Genomic_DNA"/>
</dbReference>
<organism evidence="7 8">
    <name type="scientific">Paracoccus fontiphilus</name>
    <dbReference type="NCBI Taxonomy" id="1815556"/>
    <lineage>
        <taxon>Bacteria</taxon>
        <taxon>Pseudomonadati</taxon>
        <taxon>Pseudomonadota</taxon>
        <taxon>Alphaproteobacteria</taxon>
        <taxon>Rhodobacterales</taxon>
        <taxon>Paracoccaceae</taxon>
        <taxon>Paracoccus</taxon>
    </lineage>
</organism>
<feature type="domain" description="HTH tetR-type" evidence="6">
    <location>
        <begin position="33"/>
        <end position="93"/>
    </location>
</feature>
<dbReference type="Gene3D" id="1.10.357.10">
    <property type="entry name" value="Tetracycline Repressor, domain 2"/>
    <property type="match status" value="1"/>
</dbReference>
<evidence type="ECO:0000256" key="4">
    <source>
        <dbReference type="PROSITE-ProRule" id="PRU00335"/>
    </source>
</evidence>
<dbReference type="Proteomes" id="UP001595557">
    <property type="component" value="Unassembled WGS sequence"/>
</dbReference>
<keyword evidence="3" id="KW-0804">Transcription</keyword>
<dbReference type="InterPro" id="IPR009057">
    <property type="entry name" value="Homeodomain-like_sf"/>
</dbReference>
<dbReference type="Pfam" id="PF00440">
    <property type="entry name" value="TetR_N"/>
    <property type="match status" value="1"/>
</dbReference>
<dbReference type="SUPFAM" id="SSF48498">
    <property type="entry name" value="Tetracyclin repressor-like, C-terminal domain"/>
    <property type="match status" value="1"/>
</dbReference>
<evidence type="ECO:0000256" key="2">
    <source>
        <dbReference type="ARBA" id="ARBA00023125"/>
    </source>
</evidence>
<evidence type="ECO:0000256" key="3">
    <source>
        <dbReference type="ARBA" id="ARBA00023163"/>
    </source>
</evidence>
<proteinExistence type="predicted"/>
<gene>
    <name evidence="7" type="ORF">ACFOD7_15505</name>
</gene>
<accession>A0ABV7IJW0</accession>
<protein>
    <submittedName>
        <fullName evidence="7">TetR/AcrR family transcriptional regulator</fullName>
    </submittedName>
</protein>
<evidence type="ECO:0000313" key="8">
    <source>
        <dbReference type="Proteomes" id="UP001595557"/>
    </source>
</evidence>
<comment type="caution">
    <text evidence="7">The sequence shown here is derived from an EMBL/GenBank/DDBJ whole genome shotgun (WGS) entry which is preliminary data.</text>
</comment>
<keyword evidence="1" id="KW-0805">Transcription regulation</keyword>
<dbReference type="SUPFAM" id="SSF46689">
    <property type="entry name" value="Homeodomain-like"/>
    <property type="match status" value="1"/>
</dbReference>
<evidence type="ECO:0000256" key="5">
    <source>
        <dbReference type="SAM" id="MobiDB-lite"/>
    </source>
</evidence>
<name>A0ABV7IJW0_9RHOB</name>
<evidence type="ECO:0000313" key="7">
    <source>
        <dbReference type="EMBL" id="MFC3169460.1"/>
    </source>
</evidence>
<evidence type="ECO:0000259" key="6">
    <source>
        <dbReference type="PROSITE" id="PS50977"/>
    </source>
</evidence>
<reference evidence="8" key="1">
    <citation type="journal article" date="2019" name="Int. J. Syst. Evol. Microbiol.">
        <title>The Global Catalogue of Microorganisms (GCM) 10K type strain sequencing project: providing services to taxonomists for standard genome sequencing and annotation.</title>
        <authorList>
            <consortium name="The Broad Institute Genomics Platform"/>
            <consortium name="The Broad Institute Genome Sequencing Center for Infectious Disease"/>
            <person name="Wu L."/>
            <person name="Ma J."/>
        </authorList>
    </citation>
    <scope>NUCLEOTIDE SEQUENCE [LARGE SCALE GENOMIC DNA]</scope>
    <source>
        <strain evidence="8">KCTC 52239</strain>
    </source>
</reference>
<dbReference type="InterPro" id="IPR036271">
    <property type="entry name" value="Tet_transcr_reg_TetR-rel_C_sf"/>
</dbReference>
<evidence type="ECO:0000256" key="1">
    <source>
        <dbReference type="ARBA" id="ARBA00023015"/>
    </source>
</evidence>
<sequence length="231" mass="25536">MSPVPEHPSGAKEPKAKTVPPVRFGGIQPRKGEATRERILAIAEASVLAKGFGATSIDEVIAEAGLTKSGFFYHFRDKNELAREMLRRYVASDEAVFDAAFDRGRDLADDPLQAFLIGLKLLADVMHDLPSGHPGCLVASVCYQERLFDREVCEINRQAVERWNSRFLGYLQDIAAATPPREPVDLDDLAHMLSGVLEGGIILGKVLGKPDELERQILTFRLLVRALFSRP</sequence>
<dbReference type="PROSITE" id="PS50977">
    <property type="entry name" value="HTH_TETR_2"/>
    <property type="match status" value="1"/>
</dbReference>